<dbReference type="Proteomes" id="UP000706151">
    <property type="component" value="Unassembled WGS sequence"/>
</dbReference>
<comment type="caution">
    <text evidence="2">The sequence shown here is derived from an EMBL/GenBank/DDBJ whole genome shotgun (WGS) entry which is preliminary data.</text>
</comment>
<dbReference type="Gene3D" id="3.30.2010.10">
    <property type="entry name" value="Metalloproteases ('zincins'), catalytic domain"/>
    <property type="match status" value="1"/>
</dbReference>
<dbReference type="InterPro" id="IPR053136">
    <property type="entry name" value="UTP_pyrophosphatase-like"/>
</dbReference>
<dbReference type="AlphaFoldDB" id="A0A935W218"/>
<evidence type="ECO:0000313" key="2">
    <source>
        <dbReference type="EMBL" id="MBK7952602.1"/>
    </source>
</evidence>
<sequence length="263" mass="30092">MSETIQLGDVVIVVTRKAVKHVYLSVHPPAGHVTLVAPTGTRLEVARAYAVTRLGWIRSQQAKLQAQERESPRQYIERESHYLWGRRYLLSVVEKDAKPAVKLDHRRITLSVRPGSSLVKREEVLSEWHRALLHEAVPALIRRWEGKLGVQVAGYFLQRMKTKWGGCSHRTGNIRLNTELVRKPRDLLEYVVVHEMLHLLEPTHSERFVRLLELHYPSWREARAELNELPLAAESWHERSLEAALGGGKVGLSSRSLAGRCRP</sequence>
<evidence type="ECO:0000259" key="1">
    <source>
        <dbReference type="Pfam" id="PF01863"/>
    </source>
</evidence>
<gene>
    <name evidence="2" type="ORF">IPK02_00730</name>
</gene>
<dbReference type="PANTHER" id="PTHR30399">
    <property type="entry name" value="UNCHARACTERIZED PROTEIN YGJP"/>
    <property type="match status" value="1"/>
</dbReference>
<evidence type="ECO:0000313" key="3">
    <source>
        <dbReference type="Proteomes" id="UP000706151"/>
    </source>
</evidence>
<dbReference type="PANTHER" id="PTHR30399:SF1">
    <property type="entry name" value="UTP PYROPHOSPHATASE"/>
    <property type="match status" value="1"/>
</dbReference>
<proteinExistence type="predicted"/>
<reference evidence="2 3" key="1">
    <citation type="submission" date="2020-10" db="EMBL/GenBank/DDBJ databases">
        <title>Connecting structure to function with the recovery of over 1000 high-quality activated sludge metagenome-assembled genomes encoding full-length rRNA genes using long-read sequencing.</title>
        <authorList>
            <person name="Singleton C.M."/>
            <person name="Petriglieri F."/>
            <person name="Kristensen J.M."/>
            <person name="Kirkegaard R.H."/>
            <person name="Michaelsen T.Y."/>
            <person name="Andersen M.H."/>
            <person name="Karst S.M."/>
            <person name="Dueholm M.S."/>
            <person name="Nielsen P.H."/>
            <person name="Albertsen M."/>
        </authorList>
    </citation>
    <scope>NUCLEOTIDE SEQUENCE [LARGE SCALE GENOMIC DNA]</scope>
    <source>
        <strain evidence="2">Fred_18-Q3-R57-64_BAT3C.720</strain>
    </source>
</reference>
<dbReference type="Pfam" id="PF01863">
    <property type="entry name" value="YgjP-like"/>
    <property type="match status" value="1"/>
</dbReference>
<dbReference type="EMBL" id="JADJOT010000001">
    <property type="protein sequence ID" value="MBK7952602.1"/>
    <property type="molecule type" value="Genomic_DNA"/>
</dbReference>
<dbReference type="InterPro" id="IPR002725">
    <property type="entry name" value="YgjP-like_metallopeptidase"/>
</dbReference>
<organism evidence="2 3">
    <name type="scientific">Candidatus Accumulibacter affinis</name>
    <dbReference type="NCBI Taxonomy" id="2954384"/>
    <lineage>
        <taxon>Bacteria</taxon>
        <taxon>Pseudomonadati</taxon>
        <taxon>Pseudomonadota</taxon>
        <taxon>Betaproteobacteria</taxon>
        <taxon>Candidatus Accumulibacter</taxon>
    </lineage>
</organism>
<protein>
    <submittedName>
        <fullName evidence="2">M48 family metallopeptidase</fullName>
    </submittedName>
</protein>
<dbReference type="CDD" id="cd07344">
    <property type="entry name" value="M48_yhfN_like"/>
    <property type="match status" value="1"/>
</dbReference>
<feature type="domain" description="YgjP-like metallopeptidase" evidence="1">
    <location>
        <begin position="23"/>
        <end position="228"/>
    </location>
</feature>
<accession>A0A935W218</accession>
<name>A0A935W218_9PROT</name>